<evidence type="ECO:0000313" key="1">
    <source>
        <dbReference type="EMBL" id="GAA3518920.1"/>
    </source>
</evidence>
<name>A0ABP6UUZ8_9FLAO</name>
<proteinExistence type="predicted"/>
<accession>A0ABP6UUZ8</accession>
<protein>
    <submittedName>
        <fullName evidence="1">Uncharacterized protein</fullName>
    </submittedName>
</protein>
<keyword evidence="2" id="KW-1185">Reference proteome</keyword>
<comment type="caution">
    <text evidence="1">The sequence shown here is derived from an EMBL/GenBank/DDBJ whole genome shotgun (WGS) entry which is preliminary data.</text>
</comment>
<dbReference type="EMBL" id="BAABCW010000020">
    <property type="protein sequence ID" value="GAA3518920.1"/>
    <property type="molecule type" value="Genomic_DNA"/>
</dbReference>
<dbReference type="RefSeq" id="WP_344929867.1">
    <property type="nucleotide sequence ID" value="NZ_BAABCW010000020.1"/>
</dbReference>
<organism evidence="1 2">
    <name type="scientific">Aquimarina addita</name>
    <dbReference type="NCBI Taxonomy" id="870485"/>
    <lineage>
        <taxon>Bacteria</taxon>
        <taxon>Pseudomonadati</taxon>
        <taxon>Bacteroidota</taxon>
        <taxon>Flavobacteriia</taxon>
        <taxon>Flavobacteriales</taxon>
        <taxon>Flavobacteriaceae</taxon>
        <taxon>Aquimarina</taxon>
    </lineage>
</organism>
<dbReference type="Proteomes" id="UP001500459">
    <property type="component" value="Unassembled WGS sequence"/>
</dbReference>
<evidence type="ECO:0000313" key="2">
    <source>
        <dbReference type="Proteomes" id="UP001500459"/>
    </source>
</evidence>
<gene>
    <name evidence="1" type="ORF">GCM10022393_36320</name>
</gene>
<reference evidence="2" key="1">
    <citation type="journal article" date="2019" name="Int. J. Syst. Evol. Microbiol.">
        <title>The Global Catalogue of Microorganisms (GCM) 10K type strain sequencing project: providing services to taxonomists for standard genome sequencing and annotation.</title>
        <authorList>
            <consortium name="The Broad Institute Genomics Platform"/>
            <consortium name="The Broad Institute Genome Sequencing Center for Infectious Disease"/>
            <person name="Wu L."/>
            <person name="Ma J."/>
        </authorList>
    </citation>
    <scope>NUCLEOTIDE SEQUENCE [LARGE SCALE GENOMIC DNA]</scope>
    <source>
        <strain evidence="2">JCM 17106</strain>
    </source>
</reference>
<sequence length="57" mass="6599">MILKLAAEDFARCYGILILDDNFLIEIDHSLIPKSLIKELKKMILTITSIQECQFMN</sequence>